<proteinExistence type="predicted"/>
<dbReference type="Pfam" id="PF00534">
    <property type="entry name" value="Glycos_transf_1"/>
    <property type="match status" value="1"/>
</dbReference>
<sequence>MLRNSRAVLYTPHNEHFGIVPVEAMYLGTPVIAVNSGGPKESIAHGRTGFLAEQKPEEFAKHMMTLMRNAELRRKFGE</sequence>
<evidence type="ECO:0000256" key="1">
    <source>
        <dbReference type="ARBA" id="ARBA00022676"/>
    </source>
</evidence>
<evidence type="ECO:0000259" key="3">
    <source>
        <dbReference type="Pfam" id="PF00534"/>
    </source>
</evidence>
<gene>
    <name evidence="4" type="ORF">HPBE_LOCUS22983</name>
</gene>
<dbReference type="PANTHER" id="PTHR45918">
    <property type="entry name" value="ALPHA-1,3/1,6-MANNOSYLTRANSFERASE ALG2"/>
    <property type="match status" value="1"/>
</dbReference>
<accession>A0A3P8CUM2</accession>
<dbReference type="InterPro" id="IPR001296">
    <property type="entry name" value="Glyco_trans_1"/>
</dbReference>
<name>A0A3P8CUM2_HELPZ</name>
<feature type="domain" description="Glycosyl transferase family 1" evidence="3">
    <location>
        <begin position="1"/>
        <end position="78"/>
    </location>
</feature>
<dbReference type="InterPro" id="IPR027054">
    <property type="entry name" value="ALG2"/>
</dbReference>
<keyword evidence="2" id="KW-0808">Transferase</keyword>
<dbReference type="GO" id="GO:0012505">
    <property type="term" value="C:endomembrane system"/>
    <property type="evidence" value="ECO:0007669"/>
    <property type="project" value="TreeGrafter"/>
</dbReference>
<reference evidence="4" key="1">
    <citation type="submission" date="2018-11" db="EMBL/GenBank/DDBJ databases">
        <authorList>
            <consortium name="Pathogen Informatics"/>
        </authorList>
    </citation>
    <scope>NUCLEOTIDE SEQUENCE [LARGE SCALE GENOMIC DNA]</scope>
</reference>
<keyword evidence="1" id="KW-0328">Glycosyltransferase</keyword>
<dbReference type="SUPFAM" id="SSF53756">
    <property type="entry name" value="UDP-Glycosyltransferase/glycogen phosphorylase"/>
    <property type="match status" value="1"/>
</dbReference>
<protein>
    <recommendedName>
        <fullName evidence="3">Glycosyl transferase family 1 domain-containing protein</fullName>
    </recommendedName>
</protein>
<evidence type="ECO:0000256" key="2">
    <source>
        <dbReference type="ARBA" id="ARBA00022679"/>
    </source>
</evidence>
<organism evidence="4">
    <name type="scientific">Heligmosomoides polygyrus</name>
    <name type="common">Parasitic roundworm</name>
    <dbReference type="NCBI Taxonomy" id="6339"/>
    <lineage>
        <taxon>Eukaryota</taxon>
        <taxon>Metazoa</taxon>
        <taxon>Ecdysozoa</taxon>
        <taxon>Nematoda</taxon>
        <taxon>Chromadorea</taxon>
        <taxon>Rhabditida</taxon>
        <taxon>Rhabditina</taxon>
        <taxon>Rhabditomorpha</taxon>
        <taxon>Strongyloidea</taxon>
        <taxon>Heligmosomidae</taxon>
        <taxon>Heligmosomoides</taxon>
    </lineage>
</organism>
<dbReference type="PANTHER" id="PTHR45918:SF1">
    <property type="entry name" value="ALPHA-1,3_1,6-MANNOSYLTRANSFERASE ALG2"/>
    <property type="match status" value="1"/>
</dbReference>
<evidence type="ECO:0000313" key="4">
    <source>
        <dbReference type="EMBL" id="VDP35811.1"/>
    </source>
</evidence>
<dbReference type="Gene3D" id="3.40.50.2000">
    <property type="entry name" value="Glycogen Phosphorylase B"/>
    <property type="match status" value="1"/>
</dbReference>
<dbReference type="OrthoDB" id="5848789at2759"/>
<dbReference type="GO" id="GO:0004378">
    <property type="term" value="F:GDP-Man:Man(1)GlcNAc(2)-PP-Dol alpha-1,3-mannosyltransferase activity"/>
    <property type="evidence" value="ECO:0007669"/>
    <property type="project" value="InterPro"/>
</dbReference>
<feature type="non-terminal residue" evidence="4">
    <location>
        <position position="78"/>
    </location>
</feature>
<dbReference type="AlphaFoldDB" id="A0A3P8CUM2"/>
<dbReference type="EMBL" id="UZAH01034555">
    <property type="protein sequence ID" value="VDP35811.1"/>
    <property type="molecule type" value="Genomic_DNA"/>
</dbReference>